<dbReference type="SMART" id="SM00248">
    <property type="entry name" value="ANK"/>
    <property type="match status" value="7"/>
</dbReference>
<sequence>MPNNPHEKCYLSCLPSELLLIVAGSLFIKDISAWLQTSRLFRIVLESFLHSKAASEDPVRILKRAAETSQLSLMTRILNNPENSALLSDWRAKDAALVCAASRGQTKAIKLLLEVGVNVNELVDNGSGGKCTALHKAAEHGHLNPANVLIEHGADVNASDSFGRTVLEVAAWTGQLQMARFLLIRGADIQAKNLIAHAAESTNVDLMRFLLDRGAQINGGQCRGQPALVWATLDRNHAALRLLLERGADPNEVGYGWAMAPLHSAVQQVDIVAARLLLAHGADVNLLDTRDHVPLHLAVDGKDAGREELVRLLLERGADVFAKAECAALPIDYARDWGTKEVADMVQEAMEKAQMEYKGEETLSYATQVQRSKADEG</sequence>
<dbReference type="OMA" id="IMIACEN"/>
<evidence type="ECO:0000256" key="2">
    <source>
        <dbReference type="ARBA" id="ARBA00023043"/>
    </source>
</evidence>
<dbReference type="Pfam" id="PF12796">
    <property type="entry name" value="Ank_2"/>
    <property type="match status" value="3"/>
</dbReference>
<evidence type="ECO:0000256" key="1">
    <source>
        <dbReference type="ARBA" id="ARBA00022737"/>
    </source>
</evidence>
<keyword evidence="5" id="KW-1185">Reference proteome</keyword>
<dbReference type="PANTHER" id="PTHR24193">
    <property type="entry name" value="ANKYRIN REPEAT PROTEIN"/>
    <property type="match status" value="1"/>
</dbReference>
<dbReference type="GO" id="GO:0000976">
    <property type="term" value="F:transcription cis-regulatory region binding"/>
    <property type="evidence" value="ECO:0007669"/>
    <property type="project" value="TreeGrafter"/>
</dbReference>
<dbReference type="STRING" id="454130.A0A0U5FTQ8"/>
<gene>
    <name evidence="4" type="ORF">ASPCAL00063</name>
</gene>
<dbReference type="InterPro" id="IPR050663">
    <property type="entry name" value="Ankyrin-SOCS_Box"/>
</dbReference>
<evidence type="ECO:0000313" key="4">
    <source>
        <dbReference type="EMBL" id="CEL00463.1"/>
    </source>
</evidence>
<feature type="repeat" description="ANK" evidence="3">
    <location>
        <begin position="129"/>
        <end position="161"/>
    </location>
</feature>
<name>A0A0U5FTQ8_ASPCI</name>
<dbReference type="AlphaFoldDB" id="A0A0U5FTQ8"/>
<proteinExistence type="predicted"/>
<evidence type="ECO:0000313" key="5">
    <source>
        <dbReference type="Proteomes" id="UP000054771"/>
    </source>
</evidence>
<dbReference type="PROSITE" id="PS50088">
    <property type="entry name" value="ANK_REPEAT"/>
    <property type="match status" value="4"/>
</dbReference>
<dbReference type="PANTHER" id="PTHR24193:SF121">
    <property type="entry name" value="ADA2A-CONTAINING COMPLEX COMPONENT 3, ISOFORM D"/>
    <property type="match status" value="1"/>
</dbReference>
<feature type="repeat" description="ANK" evidence="3">
    <location>
        <begin position="162"/>
        <end position="194"/>
    </location>
</feature>
<accession>A0A0U5FTQ8</accession>
<keyword evidence="1" id="KW-0677">Repeat</keyword>
<reference evidence="5" key="1">
    <citation type="journal article" date="2016" name="Genome Announc.">
        <title>Draft genome sequences of fungus Aspergillus calidoustus.</title>
        <authorList>
            <person name="Horn F."/>
            <person name="Linde J."/>
            <person name="Mattern D.J."/>
            <person name="Walther G."/>
            <person name="Guthke R."/>
            <person name="Scherlach K."/>
            <person name="Martin K."/>
            <person name="Brakhage A.A."/>
            <person name="Petzke L."/>
            <person name="Valiante V."/>
        </authorList>
    </citation>
    <scope>NUCLEOTIDE SEQUENCE [LARGE SCALE GENOMIC DNA]</scope>
    <source>
        <strain evidence="5">SF006504</strain>
    </source>
</reference>
<evidence type="ECO:0000256" key="3">
    <source>
        <dbReference type="PROSITE-ProRule" id="PRU00023"/>
    </source>
</evidence>
<organism evidence="4 5">
    <name type="scientific">Aspergillus calidoustus</name>
    <dbReference type="NCBI Taxonomy" id="454130"/>
    <lineage>
        <taxon>Eukaryota</taxon>
        <taxon>Fungi</taxon>
        <taxon>Dikarya</taxon>
        <taxon>Ascomycota</taxon>
        <taxon>Pezizomycotina</taxon>
        <taxon>Eurotiomycetes</taxon>
        <taxon>Eurotiomycetidae</taxon>
        <taxon>Eurotiales</taxon>
        <taxon>Aspergillaceae</taxon>
        <taxon>Aspergillus</taxon>
        <taxon>Aspergillus subgen. Nidulantes</taxon>
    </lineage>
</organism>
<dbReference type="GO" id="GO:0045944">
    <property type="term" value="P:positive regulation of transcription by RNA polymerase II"/>
    <property type="evidence" value="ECO:0007669"/>
    <property type="project" value="TreeGrafter"/>
</dbReference>
<dbReference type="OrthoDB" id="4454093at2759"/>
<dbReference type="SUPFAM" id="SSF48403">
    <property type="entry name" value="Ankyrin repeat"/>
    <property type="match status" value="1"/>
</dbReference>
<dbReference type="GO" id="GO:0005634">
    <property type="term" value="C:nucleus"/>
    <property type="evidence" value="ECO:0007669"/>
    <property type="project" value="TreeGrafter"/>
</dbReference>
<protein>
    <submittedName>
        <fullName evidence="4">Uncharacterized protein</fullName>
    </submittedName>
</protein>
<dbReference type="PRINTS" id="PR01415">
    <property type="entry name" value="ANKYRIN"/>
</dbReference>
<dbReference type="Gene3D" id="1.25.40.20">
    <property type="entry name" value="Ankyrin repeat-containing domain"/>
    <property type="match status" value="2"/>
</dbReference>
<feature type="repeat" description="ANK" evidence="3">
    <location>
        <begin position="290"/>
        <end position="325"/>
    </location>
</feature>
<dbReference type="PROSITE" id="PS50297">
    <property type="entry name" value="ANK_REP_REGION"/>
    <property type="match status" value="4"/>
</dbReference>
<dbReference type="InterPro" id="IPR036770">
    <property type="entry name" value="Ankyrin_rpt-contain_sf"/>
</dbReference>
<keyword evidence="2 3" id="KW-0040">ANK repeat</keyword>
<dbReference type="EMBL" id="CDMC01000001">
    <property type="protein sequence ID" value="CEL00463.1"/>
    <property type="molecule type" value="Genomic_DNA"/>
</dbReference>
<dbReference type="Proteomes" id="UP000054771">
    <property type="component" value="Unassembled WGS sequence"/>
</dbReference>
<feature type="repeat" description="ANK" evidence="3">
    <location>
        <begin position="257"/>
        <end position="289"/>
    </location>
</feature>
<dbReference type="InterPro" id="IPR002110">
    <property type="entry name" value="Ankyrin_rpt"/>
</dbReference>